<reference evidence="4" key="1">
    <citation type="submission" date="2022-11" db="UniProtKB">
        <authorList>
            <consortium name="WormBaseParasite"/>
        </authorList>
    </citation>
    <scope>IDENTIFICATION</scope>
</reference>
<dbReference type="AlphaFoldDB" id="A0A914Y5C2"/>
<keyword evidence="2" id="KW-1133">Transmembrane helix</keyword>
<sequence>MDSNEAFIARSIEQNQQIVQTHALNCEKCKIWKMVIIATICVAIASIFVVLPSKPPNSRNTRATPVIKSYRIKWSKHVPGNQKSYCNIGFLVLEGTHVNTYKQDKMPLFSRIVSQETVDNILSMKQILFAEEIDIDITDEIDGMETDKLITPQKTNNPSSGFDDSVNEGDGSANLIISLTRKEKKLSNNATR</sequence>
<accession>A0A914Y5C2</accession>
<feature type="region of interest" description="Disordered" evidence="1">
    <location>
        <begin position="149"/>
        <end position="168"/>
    </location>
</feature>
<keyword evidence="3" id="KW-1185">Reference proteome</keyword>
<dbReference type="WBParaSite" id="PSU_v2.g14440.t1">
    <property type="protein sequence ID" value="PSU_v2.g14440.t1"/>
    <property type="gene ID" value="PSU_v2.g14440"/>
</dbReference>
<evidence type="ECO:0000256" key="1">
    <source>
        <dbReference type="SAM" id="MobiDB-lite"/>
    </source>
</evidence>
<organism evidence="3 4">
    <name type="scientific">Panagrolaimus superbus</name>
    <dbReference type="NCBI Taxonomy" id="310955"/>
    <lineage>
        <taxon>Eukaryota</taxon>
        <taxon>Metazoa</taxon>
        <taxon>Ecdysozoa</taxon>
        <taxon>Nematoda</taxon>
        <taxon>Chromadorea</taxon>
        <taxon>Rhabditida</taxon>
        <taxon>Tylenchina</taxon>
        <taxon>Panagrolaimomorpha</taxon>
        <taxon>Panagrolaimoidea</taxon>
        <taxon>Panagrolaimidae</taxon>
        <taxon>Panagrolaimus</taxon>
    </lineage>
</organism>
<keyword evidence="2" id="KW-0472">Membrane</keyword>
<name>A0A914Y5C2_9BILA</name>
<proteinExistence type="predicted"/>
<feature type="transmembrane region" description="Helical" evidence="2">
    <location>
        <begin position="31"/>
        <end position="51"/>
    </location>
</feature>
<feature type="compositionally biased region" description="Polar residues" evidence="1">
    <location>
        <begin position="152"/>
        <end position="162"/>
    </location>
</feature>
<keyword evidence="2" id="KW-0812">Transmembrane</keyword>
<evidence type="ECO:0000313" key="3">
    <source>
        <dbReference type="Proteomes" id="UP000887577"/>
    </source>
</evidence>
<protein>
    <submittedName>
        <fullName evidence="4">Uncharacterized protein</fullName>
    </submittedName>
</protein>
<evidence type="ECO:0000313" key="4">
    <source>
        <dbReference type="WBParaSite" id="PSU_v2.g14440.t1"/>
    </source>
</evidence>
<evidence type="ECO:0000256" key="2">
    <source>
        <dbReference type="SAM" id="Phobius"/>
    </source>
</evidence>
<dbReference type="Proteomes" id="UP000887577">
    <property type="component" value="Unplaced"/>
</dbReference>